<proteinExistence type="predicted"/>
<dbReference type="Proteomes" id="UP001444071">
    <property type="component" value="Unassembled WGS sequence"/>
</dbReference>
<keyword evidence="3" id="KW-1185">Reference proteome</keyword>
<feature type="region of interest" description="Disordered" evidence="1">
    <location>
        <begin position="110"/>
        <end position="186"/>
    </location>
</feature>
<dbReference type="EMBL" id="JAHRIM010003669">
    <property type="protein sequence ID" value="MEQ2259437.1"/>
    <property type="molecule type" value="Genomic_DNA"/>
</dbReference>
<evidence type="ECO:0000256" key="1">
    <source>
        <dbReference type="SAM" id="MobiDB-lite"/>
    </source>
</evidence>
<feature type="region of interest" description="Disordered" evidence="1">
    <location>
        <begin position="25"/>
        <end position="44"/>
    </location>
</feature>
<evidence type="ECO:0000313" key="2">
    <source>
        <dbReference type="EMBL" id="MEQ2259437.1"/>
    </source>
</evidence>
<comment type="caution">
    <text evidence="2">The sequence shown here is derived from an EMBL/GenBank/DDBJ whole genome shotgun (WGS) entry which is preliminary data.</text>
</comment>
<name>A0ABV0VRS6_9TELE</name>
<protein>
    <submittedName>
        <fullName evidence="2">Uncharacterized protein</fullName>
    </submittedName>
</protein>
<evidence type="ECO:0000313" key="3">
    <source>
        <dbReference type="Proteomes" id="UP001444071"/>
    </source>
</evidence>
<gene>
    <name evidence="2" type="ORF">XENORESO_011843</name>
</gene>
<accession>A0ABV0VRS6</accession>
<organism evidence="2 3">
    <name type="scientific">Xenotaenia resolanae</name>
    <dbReference type="NCBI Taxonomy" id="208358"/>
    <lineage>
        <taxon>Eukaryota</taxon>
        <taxon>Metazoa</taxon>
        <taxon>Chordata</taxon>
        <taxon>Craniata</taxon>
        <taxon>Vertebrata</taxon>
        <taxon>Euteleostomi</taxon>
        <taxon>Actinopterygii</taxon>
        <taxon>Neopterygii</taxon>
        <taxon>Teleostei</taxon>
        <taxon>Neoteleostei</taxon>
        <taxon>Acanthomorphata</taxon>
        <taxon>Ovalentaria</taxon>
        <taxon>Atherinomorphae</taxon>
        <taxon>Cyprinodontiformes</taxon>
        <taxon>Goodeidae</taxon>
        <taxon>Xenotaenia</taxon>
    </lineage>
</organism>
<sequence length="202" mass="21314">MCGRGCRWTLSPCCPRYVCVRSSAEEGRSSGGSQGLREDRPGGWVGSTGEPFAVSGYPACSELAVSLLLKGRSHAKGGLPSPQGVWGGPPHLIRLRPQIRRDDPLNLSILLSGGKETNKDSLSSGERRGKSPAPNPRPPGGRGKCGVQKTACPVSFGGLSPPDRGSTRGRCEAGNGPRRAGVRSSRSRVVWECSPKWVVNSI</sequence>
<reference evidence="2 3" key="1">
    <citation type="submission" date="2021-06" db="EMBL/GenBank/DDBJ databases">
        <authorList>
            <person name="Palmer J.M."/>
        </authorList>
    </citation>
    <scope>NUCLEOTIDE SEQUENCE [LARGE SCALE GENOMIC DNA]</scope>
    <source>
        <strain evidence="2 3">XR_2019</strain>
        <tissue evidence="2">Muscle</tissue>
    </source>
</reference>